<proteinExistence type="predicted"/>
<accession>A0AAT9GKT9</accession>
<name>A0AAT9GKT9_9BACT</name>
<sequence>MPKKTLDLDWLITEYMPFFSEFGMTEENVRGYYETWSKNRPALIKDYLWFIFQSLLYESAKQSKTEQELYKYQNMIYMEMLWFRRKVEKVKANEILQLALASLVRKTISETNLQLKVEIISGNCCPYCDNLNQQMFFSEDVLKNQYLGSRDCTNPKGCHCTYAFVPMRDEDAKLLSSFS</sequence>
<dbReference type="EMBL" id="AP029612">
    <property type="protein sequence ID" value="BFG71261.1"/>
    <property type="molecule type" value="Genomic_DNA"/>
</dbReference>
<dbReference type="RefSeq" id="WP_353548896.1">
    <property type="nucleotide sequence ID" value="NZ_AP029612.1"/>
</dbReference>
<reference evidence="1" key="1">
    <citation type="submission" date="2024-02" db="EMBL/GenBank/DDBJ databases">
        <title>Sediminibacterium planktonica sp. nov. and Sediminibacterium longus sp. nov., isolated from surface lake and river water.</title>
        <authorList>
            <person name="Watanabe K."/>
            <person name="Takemine S."/>
            <person name="Ishii Y."/>
            <person name="Ogata Y."/>
            <person name="Shindo C."/>
            <person name="Suda W."/>
        </authorList>
    </citation>
    <scope>NUCLEOTIDE SEQUENCE</scope>
    <source>
        <strain evidence="1">KACHI17</strain>
    </source>
</reference>
<organism evidence="1">
    <name type="scientific">Sediminibacterium sp. KACHI17</name>
    <dbReference type="NCBI Taxonomy" id="1751071"/>
    <lineage>
        <taxon>Bacteria</taxon>
        <taxon>Pseudomonadati</taxon>
        <taxon>Bacteroidota</taxon>
        <taxon>Chitinophagia</taxon>
        <taxon>Chitinophagales</taxon>
        <taxon>Chitinophagaceae</taxon>
        <taxon>Sediminibacterium</taxon>
    </lineage>
</organism>
<gene>
    <name evidence="1" type="ORF">KACHI17_21420</name>
</gene>
<evidence type="ECO:0000313" key="1">
    <source>
        <dbReference type="EMBL" id="BFG71261.1"/>
    </source>
</evidence>
<dbReference type="AlphaFoldDB" id="A0AAT9GKT9"/>
<protein>
    <submittedName>
        <fullName evidence="1">Uncharacterized protein</fullName>
    </submittedName>
</protein>